<evidence type="ECO:0000313" key="1">
    <source>
        <dbReference type="EMBL" id="KAI5662556.1"/>
    </source>
</evidence>
<comment type="caution">
    <text evidence="1">The sequence shown here is derived from an EMBL/GenBank/DDBJ whole genome shotgun (WGS) entry which is preliminary data.</text>
</comment>
<accession>A0ACC0APL0</accession>
<dbReference type="EMBL" id="CM044705">
    <property type="protein sequence ID" value="KAI5662556.1"/>
    <property type="molecule type" value="Genomic_DNA"/>
</dbReference>
<protein>
    <submittedName>
        <fullName evidence="1">Uncharacterized protein</fullName>
    </submittedName>
</protein>
<name>A0ACC0APL0_CATRO</name>
<evidence type="ECO:0000313" key="2">
    <source>
        <dbReference type="Proteomes" id="UP001060085"/>
    </source>
</evidence>
<sequence>MEGSSESGWQRSDSSRGLNFSSVLERNLRVVRANSNRSSGETSSDFVLRPTRKGRERIVLPQTNQLKNYTGGSEDRVSVDPIVRGLECNDISLRQWLDKPERTVDALECLHIFSQVVEIVNLAHSQGIVVHNVRPSCFVMSSFNRVSFIESASCSDSGSDSNEEGTNSQTAEFKGSSLPQELHPRHSKLVRERLLLPRNPSDESQVVSDPSCYDAQKEEKNLSFPMKQILVMETNWYTSPEEVAGAPGSCASDIYRLGVLLFELFCPFSSAGEKSTIMSSLRHRVLPPQLLLKWPKEASFCLWLLHPEPSSRPKMGELLQSEFLNAPRENIEEREIAIELREKIEEQELLLEFLLLLKQKKQEAADHLHEMVSFISSDIEEVTKLQTAVRLKGGLSIDLGKDSANSVDDGDSGSSGSRKRCRPGICTRSAEEVDSQQDEDQKSDGPVENQSSILSRSSRLMKHFRKLESAYFLTRHRALKPVGKPLARNSAIGSGSDARGSVVGTDRSSISNLSSKEQYNEDRQTGWINSFLEGLCKYLSFSELKVKADLKQGDLLNSSNLVCSLSFDRDGEFFATAGVNKKIKVFDYNSILDEDRDIHYPVVEMASRSKLSSICWNGYIKSQIASSNFEGVVQVWDVTRSQIFMEMREHERRVWSVDYSVADPTMLASGSDDGSVKLWNINQGASVATIKTKANVCCVQFPMESGRSLAFGSADHKIYYYDLRNSKMPLCTLLGHNKTVSYVKFIDSRTLVSASTDNTLKLWDLSMCTSRVLDCPLQSFTGHLNIKNFVGLSVSEGYIATGSETNEVYVYHKSLPMPALSFKFNSVDPLSGDEVDDDSAQFISSVCWRGQSSTLVAANSMGNIKLLEMV</sequence>
<proteinExistence type="predicted"/>
<keyword evidence="2" id="KW-1185">Reference proteome</keyword>
<organism evidence="1 2">
    <name type="scientific">Catharanthus roseus</name>
    <name type="common">Madagascar periwinkle</name>
    <name type="synonym">Vinca rosea</name>
    <dbReference type="NCBI Taxonomy" id="4058"/>
    <lineage>
        <taxon>Eukaryota</taxon>
        <taxon>Viridiplantae</taxon>
        <taxon>Streptophyta</taxon>
        <taxon>Embryophyta</taxon>
        <taxon>Tracheophyta</taxon>
        <taxon>Spermatophyta</taxon>
        <taxon>Magnoliopsida</taxon>
        <taxon>eudicotyledons</taxon>
        <taxon>Gunneridae</taxon>
        <taxon>Pentapetalae</taxon>
        <taxon>asterids</taxon>
        <taxon>lamiids</taxon>
        <taxon>Gentianales</taxon>
        <taxon>Apocynaceae</taxon>
        <taxon>Rauvolfioideae</taxon>
        <taxon>Vinceae</taxon>
        <taxon>Catharanthinae</taxon>
        <taxon>Catharanthus</taxon>
    </lineage>
</organism>
<dbReference type="Proteomes" id="UP001060085">
    <property type="component" value="Linkage Group LG05"/>
</dbReference>
<gene>
    <name evidence="1" type="ORF">M9H77_21879</name>
</gene>
<reference evidence="2" key="1">
    <citation type="journal article" date="2023" name="Nat. Plants">
        <title>Single-cell RNA sequencing provides a high-resolution roadmap for understanding the multicellular compartmentation of specialized metabolism.</title>
        <authorList>
            <person name="Sun S."/>
            <person name="Shen X."/>
            <person name="Li Y."/>
            <person name="Li Y."/>
            <person name="Wang S."/>
            <person name="Li R."/>
            <person name="Zhang H."/>
            <person name="Shen G."/>
            <person name="Guo B."/>
            <person name="Wei J."/>
            <person name="Xu J."/>
            <person name="St-Pierre B."/>
            <person name="Chen S."/>
            <person name="Sun C."/>
        </authorList>
    </citation>
    <scope>NUCLEOTIDE SEQUENCE [LARGE SCALE GENOMIC DNA]</scope>
</reference>